<feature type="compositionally biased region" description="Basic and acidic residues" evidence="5">
    <location>
        <begin position="767"/>
        <end position="779"/>
    </location>
</feature>
<accession>A0AAV9PGI1</accession>
<feature type="compositionally biased region" description="Basic residues" evidence="5">
    <location>
        <begin position="641"/>
        <end position="650"/>
    </location>
</feature>
<dbReference type="RefSeq" id="XP_064660620.1">
    <property type="nucleotide sequence ID" value="XM_064800669.1"/>
</dbReference>
<reference evidence="6 7" key="1">
    <citation type="submission" date="2023-08" db="EMBL/GenBank/DDBJ databases">
        <title>Black Yeasts Isolated from many extreme environments.</title>
        <authorList>
            <person name="Coleine C."/>
            <person name="Stajich J.E."/>
            <person name="Selbmann L."/>
        </authorList>
    </citation>
    <scope>NUCLEOTIDE SEQUENCE [LARGE SCALE GENOMIC DNA]</scope>
    <source>
        <strain evidence="6 7">CCFEE 5935</strain>
    </source>
</reference>
<keyword evidence="2" id="KW-0963">Cytoplasm</keyword>
<dbReference type="InterPro" id="IPR003591">
    <property type="entry name" value="Leu-rich_rpt_typical-subtyp"/>
</dbReference>
<feature type="compositionally biased region" description="Polar residues" evidence="5">
    <location>
        <begin position="676"/>
        <end position="685"/>
    </location>
</feature>
<proteinExistence type="predicted"/>
<feature type="region of interest" description="Disordered" evidence="5">
    <location>
        <begin position="766"/>
        <end position="810"/>
    </location>
</feature>
<evidence type="ECO:0000256" key="4">
    <source>
        <dbReference type="ARBA" id="ARBA00022737"/>
    </source>
</evidence>
<dbReference type="InterPro" id="IPR001611">
    <property type="entry name" value="Leu-rich_rpt"/>
</dbReference>
<feature type="compositionally biased region" description="Low complexity" evidence="5">
    <location>
        <begin position="363"/>
        <end position="378"/>
    </location>
</feature>
<evidence type="ECO:0008006" key="8">
    <source>
        <dbReference type="Google" id="ProtNLM"/>
    </source>
</evidence>
<dbReference type="SMART" id="SM00369">
    <property type="entry name" value="LRR_TYP"/>
    <property type="match status" value="4"/>
</dbReference>
<feature type="compositionally biased region" description="Polar residues" evidence="5">
    <location>
        <begin position="698"/>
        <end position="710"/>
    </location>
</feature>
<keyword evidence="4" id="KW-0677">Repeat</keyword>
<dbReference type="PANTHER" id="PTHR15454">
    <property type="entry name" value="NISCHARIN RELATED"/>
    <property type="match status" value="1"/>
</dbReference>
<feature type="compositionally biased region" description="Polar residues" evidence="5">
    <location>
        <begin position="655"/>
        <end position="668"/>
    </location>
</feature>
<evidence type="ECO:0000313" key="7">
    <source>
        <dbReference type="Proteomes" id="UP001337655"/>
    </source>
</evidence>
<dbReference type="Proteomes" id="UP001337655">
    <property type="component" value="Unassembled WGS sequence"/>
</dbReference>
<evidence type="ECO:0000256" key="1">
    <source>
        <dbReference type="ARBA" id="ARBA00004496"/>
    </source>
</evidence>
<evidence type="ECO:0000256" key="5">
    <source>
        <dbReference type="SAM" id="MobiDB-lite"/>
    </source>
</evidence>
<dbReference type="GeneID" id="89924759"/>
<evidence type="ECO:0000256" key="3">
    <source>
        <dbReference type="ARBA" id="ARBA00022614"/>
    </source>
</evidence>
<gene>
    <name evidence="6" type="ORF">LTR77_003412</name>
</gene>
<feature type="compositionally biased region" description="Polar residues" evidence="5">
    <location>
        <begin position="336"/>
        <end position="345"/>
    </location>
</feature>
<comment type="caution">
    <text evidence="6">The sequence shown here is derived from an EMBL/GenBank/DDBJ whole genome shotgun (WGS) entry which is preliminary data.</text>
</comment>
<protein>
    <recommendedName>
        <fullName evidence="8">Leucine-rich repeat-containing protein</fullName>
    </recommendedName>
</protein>
<keyword evidence="7" id="KW-1185">Reference proteome</keyword>
<dbReference type="AlphaFoldDB" id="A0AAV9PGI1"/>
<name>A0AAV9PGI1_9PEZI</name>
<sequence>MDSEDGQNLAYFVRTHERALANALQLQQRNKNGQQQASGSSSDATTISLSDALSRPFLPFTTASVRPAKLTLTPHHLFYLLSKFEDLGVDVGPMNVRLENLQYDAGPANYVSFLGHAPKSRGKQSDAESMKSVSSVRSVMSSMSSMLSNLGLSNSAARAEKQMAQHRDDIKYLYSCFTKIPALKLSPDHRARLISGYEEFPFDTAVPLFAFKNVSALEICDLDFRQFYGWDRLSEQLRSLTVKRANVDDPIDLLQHIVLDDTERRRKRSFKTPLPTTPSTPGAPWPGYSPKPKHAELARTFSAPNSPYTDQRRGSKGSPLSVTPDRKGSVEGKQPATPSQRQRSISPPRVLGSRHGSLRQHARSGSLRYRRSSGSSGSDTHEMPPSRHSSTDMLILGILPSSKWRMLRHLSLAENGLTSLAVSSLSPVANTLQSLDLSGNLFSDVPDALASLTHLRALNLSNCMIDSLQSLSRSPLPAITTLNLRSNRLSNLAGIERLPSLERVDVRDNRLRDPMELARLAGLPEVIDIYVIKNPFERTHPDYRVTIFNAFRSTPGHTEDVTIDTFKPLSHEKKYLVDRAPEPVNVPVVKPPPEVEEEPQAVVGGAPTEDELRALEDLPQEARHQRQGHRRTTSDLGPMANRRKKKAPRRRIVELSQQETPQTLTMQQPAPELTQAPKTPTDSEPPTTPGDTPYHTAPTRQVEAQLSRQRPTLDIAFDSPTPAPKIRDPSDDDDELSLQDLGQSDVYRQKMEALKSDLGPNWLAAMNEDRLAEQRDQRRSFSPASRTSTIKATGKPGNERGVSTGGRTLG</sequence>
<evidence type="ECO:0000256" key="2">
    <source>
        <dbReference type="ARBA" id="ARBA00022490"/>
    </source>
</evidence>
<dbReference type="Pfam" id="PF13855">
    <property type="entry name" value="LRR_8"/>
    <property type="match status" value="1"/>
</dbReference>
<dbReference type="FunFam" id="3.80.10.10:FF:000273">
    <property type="entry name" value="Leucine Rich Repeat domain protein"/>
    <property type="match status" value="1"/>
</dbReference>
<dbReference type="InterPro" id="IPR032675">
    <property type="entry name" value="LRR_dom_sf"/>
</dbReference>
<feature type="region of interest" description="Disordered" evidence="5">
    <location>
        <begin position="585"/>
        <end position="606"/>
    </location>
</feature>
<organism evidence="6 7">
    <name type="scientific">Saxophila tyrrhenica</name>
    <dbReference type="NCBI Taxonomy" id="1690608"/>
    <lineage>
        <taxon>Eukaryota</taxon>
        <taxon>Fungi</taxon>
        <taxon>Dikarya</taxon>
        <taxon>Ascomycota</taxon>
        <taxon>Pezizomycotina</taxon>
        <taxon>Dothideomycetes</taxon>
        <taxon>Dothideomycetidae</taxon>
        <taxon>Mycosphaerellales</taxon>
        <taxon>Extremaceae</taxon>
        <taxon>Saxophila</taxon>
    </lineage>
</organism>
<feature type="region of interest" description="Disordered" evidence="5">
    <location>
        <begin position="619"/>
        <end position="745"/>
    </location>
</feature>
<dbReference type="EMBL" id="JAVRRT010000005">
    <property type="protein sequence ID" value="KAK5171776.1"/>
    <property type="molecule type" value="Genomic_DNA"/>
</dbReference>
<dbReference type="SUPFAM" id="SSF52075">
    <property type="entry name" value="Outer arm dynein light chain 1"/>
    <property type="match status" value="1"/>
</dbReference>
<dbReference type="GO" id="GO:0005737">
    <property type="term" value="C:cytoplasm"/>
    <property type="evidence" value="ECO:0007669"/>
    <property type="project" value="UniProtKB-SubCell"/>
</dbReference>
<dbReference type="Gene3D" id="3.80.10.10">
    <property type="entry name" value="Ribonuclease Inhibitor"/>
    <property type="match status" value="2"/>
</dbReference>
<feature type="compositionally biased region" description="Pro residues" evidence="5">
    <location>
        <begin position="275"/>
        <end position="289"/>
    </location>
</feature>
<feature type="region of interest" description="Disordered" evidence="5">
    <location>
        <begin position="265"/>
        <end position="389"/>
    </location>
</feature>
<comment type="subcellular location">
    <subcellularLocation>
        <location evidence="1">Cytoplasm</location>
    </subcellularLocation>
</comment>
<dbReference type="PANTHER" id="PTHR15454:SF69">
    <property type="entry name" value="SERINE_THREONINE-PROTEIN KINASE 11-INTERACTING PROTEIN"/>
    <property type="match status" value="1"/>
</dbReference>
<dbReference type="PROSITE" id="PS51450">
    <property type="entry name" value="LRR"/>
    <property type="match status" value="3"/>
</dbReference>
<evidence type="ECO:0000313" key="6">
    <source>
        <dbReference type="EMBL" id="KAK5171776.1"/>
    </source>
</evidence>
<keyword evidence="3" id="KW-0433">Leucine-rich repeat</keyword>
<feature type="compositionally biased region" description="Polar residues" evidence="5">
    <location>
        <begin position="780"/>
        <end position="791"/>
    </location>
</feature>